<organism evidence="2 3">
    <name type="scientific">Treponema brennaborense (strain DSM 12168 / CIP 105900 / DD5/3)</name>
    <dbReference type="NCBI Taxonomy" id="906968"/>
    <lineage>
        <taxon>Bacteria</taxon>
        <taxon>Pseudomonadati</taxon>
        <taxon>Spirochaetota</taxon>
        <taxon>Spirochaetia</taxon>
        <taxon>Spirochaetales</taxon>
        <taxon>Treponemataceae</taxon>
        <taxon>Treponema</taxon>
    </lineage>
</organism>
<evidence type="ECO:0000313" key="2">
    <source>
        <dbReference type="EMBL" id="AEE17159.1"/>
    </source>
</evidence>
<name>F4LQF0_TREBD</name>
<dbReference type="AlphaFoldDB" id="F4LQF0"/>
<accession>F4LQF0</accession>
<feature type="compositionally biased region" description="Low complexity" evidence="1">
    <location>
        <begin position="110"/>
        <end position="121"/>
    </location>
</feature>
<dbReference type="HOGENOM" id="CLU_167621_0_0_12"/>
<keyword evidence="3" id="KW-1185">Reference proteome</keyword>
<proteinExistence type="predicted"/>
<evidence type="ECO:0000313" key="3">
    <source>
        <dbReference type="Proteomes" id="UP000006546"/>
    </source>
</evidence>
<dbReference type="KEGG" id="tbe:Trebr_1737"/>
<dbReference type="EMBL" id="CP002696">
    <property type="protein sequence ID" value="AEE17159.1"/>
    <property type="molecule type" value="Genomic_DNA"/>
</dbReference>
<gene>
    <name evidence="2" type="ordered locus">Trebr_1737</name>
</gene>
<reference evidence="3" key="1">
    <citation type="submission" date="2011-04" db="EMBL/GenBank/DDBJ databases">
        <title>The complete genome of Treponema brennaborense DSM 12168.</title>
        <authorList>
            <person name="Lucas S."/>
            <person name="Han J."/>
            <person name="Lapidus A."/>
            <person name="Bruce D."/>
            <person name="Goodwin L."/>
            <person name="Pitluck S."/>
            <person name="Peters L."/>
            <person name="Kyrpides N."/>
            <person name="Mavromatis K."/>
            <person name="Ivanova N."/>
            <person name="Mikhailova N."/>
            <person name="Pagani I."/>
            <person name="Teshima H."/>
            <person name="Detter J.C."/>
            <person name="Tapia R."/>
            <person name="Han C."/>
            <person name="Land M."/>
            <person name="Hauser L."/>
            <person name="Markowitz V."/>
            <person name="Cheng J.-F."/>
            <person name="Hugenholtz P."/>
            <person name="Woyke T."/>
            <person name="Wu D."/>
            <person name="Gronow S."/>
            <person name="Wellnitz S."/>
            <person name="Brambilla E."/>
            <person name="Klenk H.-P."/>
            <person name="Eisen J.A."/>
        </authorList>
    </citation>
    <scope>NUCLEOTIDE SEQUENCE [LARGE SCALE GENOMIC DNA]</scope>
    <source>
        <strain evidence="3">DSM 12168 / CIP 105900 / DD5/3</strain>
    </source>
</reference>
<feature type="region of interest" description="Disordered" evidence="1">
    <location>
        <begin position="94"/>
        <end position="127"/>
    </location>
</feature>
<protein>
    <submittedName>
        <fullName evidence="2">Uncharacterized protein</fullName>
    </submittedName>
</protein>
<dbReference type="Proteomes" id="UP000006546">
    <property type="component" value="Chromosome"/>
</dbReference>
<sequence length="127" mass="14042">MAFLNKMKDYLDKGVEVSKDAFSKAGEAVQDFGDKSVLRIEIKQLEGKLNREYESLGEHVYGFFETNAAESLSADDSEISGILAEIKRLRAEMEKREDSLAGTRSDSDSEAFSESSTATTAMQKGKK</sequence>
<dbReference type="STRING" id="906968.Trebr_1737"/>
<dbReference type="eggNOG" id="ENOG502ZDDS">
    <property type="taxonomic scope" value="Bacteria"/>
</dbReference>
<dbReference type="RefSeq" id="WP_013758864.1">
    <property type="nucleotide sequence ID" value="NC_015500.1"/>
</dbReference>
<dbReference type="OrthoDB" id="362803at2"/>
<evidence type="ECO:0000256" key="1">
    <source>
        <dbReference type="SAM" id="MobiDB-lite"/>
    </source>
</evidence>